<proteinExistence type="predicted"/>
<feature type="compositionally biased region" description="Polar residues" evidence="1">
    <location>
        <begin position="1"/>
        <end position="15"/>
    </location>
</feature>
<reference evidence="3" key="1">
    <citation type="journal article" date="2011" name="Proc. Natl. Acad. Sci. U.S.A.">
        <title>Obligate biotrophy features unraveled by the genomic analysis of rust fungi.</title>
        <authorList>
            <person name="Duplessis S."/>
            <person name="Cuomo C.A."/>
            <person name="Lin Y.-C."/>
            <person name="Aerts A."/>
            <person name="Tisserant E."/>
            <person name="Veneault-Fourrey C."/>
            <person name="Joly D.L."/>
            <person name="Hacquard S."/>
            <person name="Amselem J."/>
            <person name="Cantarel B.L."/>
            <person name="Chiu R."/>
            <person name="Coutinho P.M."/>
            <person name="Feau N."/>
            <person name="Field M."/>
            <person name="Frey P."/>
            <person name="Gelhaye E."/>
            <person name="Goldberg J."/>
            <person name="Grabherr M.G."/>
            <person name="Kodira C.D."/>
            <person name="Kohler A."/>
            <person name="Kuees U."/>
            <person name="Lindquist E.A."/>
            <person name="Lucas S.M."/>
            <person name="Mago R."/>
            <person name="Mauceli E."/>
            <person name="Morin E."/>
            <person name="Murat C."/>
            <person name="Pangilinan J.L."/>
            <person name="Park R."/>
            <person name="Pearson M."/>
            <person name="Quesneville H."/>
            <person name="Rouhier N."/>
            <person name="Sakthikumar S."/>
            <person name="Salamov A.A."/>
            <person name="Schmutz J."/>
            <person name="Selles B."/>
            <person name="Shapiro H."/>
            <person name="Tanguay P."/>
            <person name="Tuskan G.A."/>
            <person name="Henrissat B."/>
            <person name="Van de Peer Y."/>
            <person name="Rouze P."/>
            <person name="Ellis J.G."/>
            <person name="Dodds P.N."/>
            <person name="Schein J.E."/>
            <person name="Zhong S."/>
            <person name="Hamelin R.C."/>
            <person name="Grigoriev I.V."/>
            <person name="Szabo L.J."/>
            <person name="Martin F."/>
        </authorList>
    </citation>
    <scope>NUCLEOTIDE SEQUENCE [LARGE SCALE GENOMIC DNA]</scope>
    <source>
        <strain evidence="3">98AG31 / pathotype 3-4-7</strain>
    </source>
</reference>
<dbReference type="GeneID" id="18931443"/>
<name>F4SDU8_MELLP</name>
<keyword evidence="3" id="KW-1185">Reference proteome</keyword>
<accession>F4SDU8</accession>
<evidence type="ECO:0000313" key="3">
    <source>
        <dbReference type="Proteomes" id="UP000001072"/>
    </source>
</evidence>
<organism evidence="3">
    <name type="scientific">Melampsora larici-populina (strain 98AG31 / pathotype 3-4-7)</name>
    <name type="common">Poplar leaf rust fungus</name>
    <dbReference type="NCBI Taxonomy" id="747676"/>
    <lineage>
        <taxon>Eukaryota</taxon>
        <taxon>Fungi</taxon>
        <taxon>Dikarya</taxon>
        <taxon>Basidiomycota</taxon>
        <taxon>Pucciniomycotina</taxon>
        <taxon>Pucciniomycetes</taxon>
        <taxon>Pucciniales</taxon>
        <taxon>Melampsoraceae</taxon>
        <taxon>Melampsora</taxon>
    </lineage>
</organism>
<dbReference type="KEGG" id="mlr:MELLADRAFT_70160"/>
<dbReference type="InParanoid" id="F4SDU8"/>
<dbReference type="EMBL" id="GL883297">
    <property type="protein sequence ID" value="EGF97179.1"/>
    <property type="molecule type" value="Genomic_DNA"/>
</dbReference>
<dbReference type="VEuPathDB" id="FungiDB:MELLADRAFT_70160"/>
<gene>
    <name evidence="2" type="ORF">MELLADRAFT_70160</name>
</gene>
<evidence type="ECO:0000256" key="1">
    <source>
        <dbReference type="SAM" id="MobiDB-lite"/>
    </source>
</evidence>
<dbReference type="Proteomes" id="UP000001072">
    <property type="component" value="Unassembled WGS sequence"/>
</dbReference>
<feature type="region of interest" description="Disordered" evidence="1">
    <location>
        <begin position="1"/>
        <end position="126"/>
    </location>
</feature>
<feature type="compositionally biased region" description="Low complexity" evidence="1">
    <location>
        <begin position="16"/>
        <end position="28"/>
    </location>
</feature>
<protein>
    <submittedName>
        <fullName evidence="2">Uncharacterized protein</fullName>
    </submittedName>
</protein>
<evidence type="ECO:0000313" key="2">
    <source>
        <dbReference type="EMBL" id="EGF97179.1"/>
    </source>
</evidence>
<dbReference type="AlphaFoldDB" id="F4SDU8"/>
<dbReference type="RefSeq" id="XP_007419552.1">
    <property type="nucleotide sequence ID" value="XM_007419490.1"/>
</dbReference>
<dbReference type="HOGENOM" id="CLU_1661168_0_0_1"/>
<feature type="compositionally biased region" description="Basic residues" evidence="1">
    <location>
        <begin position="98"/>
        <end position="115"/>
    </location>
</feature>
<sequence length="159" mass="17633">MPSQSRKSTASPSNHPSSASRPQRSRQPPSKPGMLTPSRDSRRRLSDSLPQPSPGPSKRKRASSSVTIIDLEDDDDSVSNDSHPSEDDESDQPETISKKKGKFKVTNKKKKRKVDRNKNKQILPATGSSLVTKTILAADSEEENNKCHSTRKTIANFYF</sequence>